<proteinExistence type="predicted"/>
<dbReference type="AlphaFoldDB" id="A0A829BLI5"/>
<dbReference type="RefSeq" id="WP_002296390.1">
    <property type="nucleotide sequence ID" value="NZ_AHSR01000035.1"/>
</dbReference>
<feature type="transmembrane region" description="Helical" evidence="1">
    <location>
        <begin position="68"/>
        <end position="89"/>
    </location>
</feature>
<protein>
    <recommendedName>
        <fullName evidence="4">ABC transporter permease</fullName>
    </recommendedName>
</protein>
<feature type="transmembrane region" description="Helical" evidence="1">
    <location>
        <begin position="142"/>
        <end position="166"/>
    </location>
</feature>
<evidence type="ECO:0008006" key="4">
    <source>
        <dbReference type="Google" id="ProtNLM"/>
    </source>
</evidence>
<dbReference type="Proteomes" id="UP000011676">
    <property type="component" value="Unassembled WGS sequence"/>
</dbReference>
<dbReference type="Pfam" id="PF06541">
    <property type="entry name" value="ABC_trans_CmpB"/>
    <property type="match status" value="1"/>
</dbReference>
<comment type="caution">
    <text evidence="2">The sequence shown here is derived from an EMBL/GenBank/DDBJ whole genome shotgun (WGS) entry which is preliminary data.</text>
</comment>
<feature type="transmembrane region" description="Helical" evidence="1">
    <location>
        <begin position="110"/>
        <end position="130"/>
    </location>
</feature>
<keyword evidence="1" id="KW-0812">Transmembrane</keyword>
<feature type="transmembrane region" description="Helical" evidence="1">
    <location>
        <begin position="34"/>
        <end position="56"/>
    </location>
</feature>
<evidence type="ECO:0000313" key="3">
    <source>
        <dbReference type="Proteomes" id="UP000011676"/>
    </source>
</evidence>
<keyword evidence="1" id="KW-1133">Transmembrane helix</keyword>
<feature type="transmembrane region" description="Helical" evidence="1">
    <location>
        <begin position="6"/>
        <end position="22"/>
    </location>
</feature>
<dbReference type="InterPro" id="IPR010540">
    <property type="entry name" value="CmpB_TMEM229"/>
</dbReference>
<organism evidence="2 3">
    <name type="scientific">Streptococcus mutans SM6</name>
    <dbReference type="NCBI Taxonomy" id="857119"/>
    <lineage>
        <taxon>Bacteria</taxon>
        <taxon>Bacillati</taxon>
        <taxon>Bacillota</taxon>
        <taxon>Bacilli</taxon>
        <taxon>Lactobacillales</taxon>
        <taxon>Streptococcaceae</taxon>
        <taxon>Streptococcus</taxon>
    </lineage>
</organism>
<evidence type="ECO:0000256" key="1">
    <source>
        <dbReference type="SAM" id="Phobius"/>
    </source>
</evidence>
<name>A0A829BLI5_STRMG</name>
<gene>
    <name evidence="2" type="ORF">SMU82_07636</name>
</gene>
<accession>A0A829BLI5</accession>
<sequence>MWYSISNLVFLFFIYSFIGWLWETVYCSLKDKQFVYRGFLAGPYCPVYGFAVTTVLFLTKPFQENLPILFFSGLIIATVFEYMAACFLEKVFHMKLWDYSQESGNIKGRIAPRISLFWGIGVVFLVKFIQPSVMQLLAKVNAWWALGIALFMTADFIWTVSDLASFQRAALSLERKMSAEGKDIQAYLREIWGNLEEETDFFYLSLRQFHLQIEKMFREKGIQPFRFHQRRMLRNYHKLKLKDAPFVTAVHKQLASVKNKDFKKR</sequence>
<reference evidence="2 3" key="1">
    <citation type="journal article" date="2013" name="Mol. Biol. Evol.">
        <title>Evolutionary and population genomics of the cavity causing bacteria Streptococcus mutans.</title>
        <authorList>
            <person name="Cornejo O.E."/>
            <person name="Lefebure T."/>
            <person name="Pavinski Bitar P.D."/>
            <person name="Lang P."/>
            <person name="Richards V.P."/>
            <person name="Eilertson K."/>
            <person name="Do T."/>
            <person name="Beighton D."/>
            <person name="Zeng L."/>
            <person name="Ahn S.J."/>
            <person name="Burne R.A."/>
            <person name="Siepel A."/>
            <person name="Bustamante C.D."/>
            <person name="Stanhope M.J."/>
        </authorList>
    </citation>
    <scope>NUCLEOTIDE SEQUENCE [LARGE SCALE GENOMIC DNA]</scope>
    <source>
        <strain evidence="2 3">SM6</strain>
    </source>
</reference>
<keyword evidence="1" id="KW-0472">Membrane</keyword>
<dbReference type="EMBL" id="AHSR01000035">
    <property type="protein sequence ID" value="EMC23073.1"/>
    <property type="molecule type" value="Genomic_DNA"/>
</dbReference>
<evidence type="ECO:0000313" key="2">
    <source>
        <dbReference type="EMBL" id="EMC23073.1"/>
    </source>
</evidence>